<dbReference type="HAMAP" id="MF_00061">
    <property type="entry name" value="IspE"/>
    <property type="match status" value="1"/>
</dbReference>
<evidence type="ECO:0000256" key="4">
    <source>
        <dbReference type="ARBA" id="ARBA00022679"/>
    </source>
</evidence>
<dbReference type="InterPro" id="IPR020568">
    <property type="entry name" value="Ribosomal_Su5_D2-typ_SF"/>
</dbReference>
<evidence type="ECO:0000256" key="5">
    <source>
        <dbReference type="ARBA" id="ARBA00022741"/>
    </source>
</evidence>
<evidence type="ECO:0000256" key="8">
    <source>
        <dbReference type="ARBA" id="ARBA00032554"/>
    </source>
</evidence>
<evidence type="ECO:0000256" key="3">
    <source>
        <dbReference type="ARBA" id="ARBA00017473"/>
    </source>
</evidence>
<dbReference type="NCBIfam" id="TIGR00154">
    <property type="entry name" value="ispE"/>
    <property type="match status" value="1"/>
</dbReference>
<dbReference type="EC" id="2.7.1.148" evidence="2 9"/>
<sequence length="289" mass="31901">MIIFPPAKINLGLNIVERRTDGYHNIETVFYPIPVTDALEIHSMSRDFPLDTSCCLKVTGTDELCDERKNLVFKAYELLAKDYALPRVFTHLHKGIPSQAGMGGGSSDAACMIRLLNESFSLGLSVEQMRSYAARLGADCAFFVTADPLAPQPYYATGIGDCLQPFAAPWTALDGKWLVLVKPNVAVSTKEAYAGITPHRPKMTCKDALMMPMETWRDNLFNDFEESIFAKLPVLAEVKASLYADGAVYAAMSGSGSTVYGIFDREPQTAKYNKAGYYCNSIRIPFQTK</sequence>
<dbReference type="Gene3D" id="3.30.230.10">
    <property type="match status" value="1"/>
</dbReference>
<dbReference type="GO" id="GO:0019288">
    <property type="term" value="P:isopentenyl diphosphate biosynthetic process, methylerythritol 4-phosphate pathway"/>
    <property type="evidence" value="ECO:0007669"/>
    <property type="project" value="UniProtKB-UniRule"/>
</dbReference>
<dbReference type="PANTHER" id="PTHR43527:SF2">
    <property type="entry name" value="4-DIPHOSPHOCYTIDYL-2-C-METHYL-D-ERYTHRITOL KINASE, CHLOROPLASTIC"/>
    <property type="match status" value="1"/>
</dbReference>
<comment type="pathway">
    <text evidence="9">Isoprenoid biosynthesis; isopentenyl diphosphate biosynthesis via DXP pathway; isopentenyl diphosphate from 1-deoxy-D-xylulose 5-phosphate: step 3/6.</text>
</comment>
<evidence type="ECO:0000256" key="2">
    <source>
        <dbReference type="ARBA" id="ARBA00012052"/>
    </source>
</evidence>
<dbReference type="Pfam" id="PF08544">
    <property type="entry name" value="GHMP_kinases_C"/>
    <property type="match status" value="1"/>
</dbReference>
<evidence type="ECO:0000256" key="9">
    <source>
        <dbReference type="HAMAP-Rule" id="MF_00061"/>
    </source>
</evidence>
<feature type="domain" description="GHMP kinase C-terminal" evidence="11">
    <location>
        <begin position="215"/>
        <end position="272"/>
    </location>
</feature>
<feature type="domain" description="GHMP kinase N-terminal" evidence="10">
    <location>
        <begin position="70"/>
        <end position="144"/>
    </location>
</feature>
<dbReference type="InterPro" id="IPR013750">
    <property type="entry name" value="GHMP_kinase_C_dom"/>
</dbReference>
<dbReference type="UniPathway" id="UPA00056">
    <property type="reaction ID" value="UER00094"/>
</dbReference>
<feature type="active site" evidence="9">
    <location>
        <position position="139"/>
    </location>
</feature>
<dbReference type="GO" id="GO:0016114">
    <property type="term" value="P:terpenoid biosynthetic process"/>
    <property type="evidence" value="ECO:0007669"/>
    <property type="project" value="UniProtKB-UniRule"/>
</dbReference>
<dbReference type="GO" id="GO:0005524">
    <property type="term" value="F:ATP binding"/>
    <property type="evidence" value="ECO:0007669"/>
    <property type="project" value="UniProtKB-UniRule"/>
</dbReference>
<evidence type="ECO:0000259" key="10">
    <source>
        <dbReference type="Pfam" id="PF00288"/>
    </source>
</evidence>
<reference evidence="12" key="1">
    <citation type="journal article" date="2020" name="J. ISSAAS">
        <title>Lactobacilli and other gastrointestinal microbiota of Peromyscus leucopus, reservoir host for agents of Lyme disease and other zoonoses in North America.</title>
        <authorList>
            <person name="Milovic A."/>
            <person name="Bassam K."/>
            <person name="Shao H."/>
            <person name="Chatzistamou I."/>
            <person name="Tufts D.M."/>
            <person name="Diuk-Wasser M."/>
            <person name="Barbour A.G."/>
        </authorList>
    </citation>
    <scope>NUCLEOTIDE SEQUENCE</scope>
    <source>
        <strain evidence="12">LL70</strain>
    </source>
</reference>
<dbReference type="InterPro" id="IPR014721">
    <property type="entry name" value="Ribsml_uS5_D2-typ_fold_subgr"/>
</dbReference>
<dbReference type="AlphaFoldDB" id="A0A6G8F221"/>
<keyword evidence="4 9" id="KW-0808">Transferase</keyword>
<name>A0A6G8F221_9BACT</name>
<feature type="binding site" evidence="9">
    <location>
        <begin position="97"/>
        <end position="107"/>
    </location>
    <ligand>
        <name>ATP</name>
        <dbReference type="ChEBI" id="CHEBI:30616"/>
    </ligand>
</feature>
<comment type="similarity">
    <text evidence="1 9">Belongs to the GHMP kinase family. IspE subfamily.</text>
</comment>
<dbReference type="EMBL" id="MN990733">
    <property type="protein sequence ID" value="QIM10111.1"/>
    <property type="molecule type" value="Genomic_DNA"/>
</dbReference>
<dbReference type="Pfam" id="PF00288">
    <property type="entry name" value="GHMP_kinases_N"/>
    <property type="match status" value="1"/>
</dbReference>
<dbReference type="Gene3D" id="3.30.70.890">
    <property type="entry name" value="GHMP kinase, C-terminal domain"/>
    <property type="match status" value="1"/>
</dbReference>
<keyword evidence="9" id="KW-0414">Isoprene biosynthesis</keyword>
<keyword evidence="6 9" id="KW-0418">Kinase</keyword>
<comment type="function">
    <text evidence="9">Catalyzes the phosphorylation of the position 2 hydroxy group of 4-diphosphocytidyl-2C-methyl-D-erythritol.</text>
</comment>
<dbReference type="PANTHER" id="PTHR43527">
    <property type="entry name" value="4-DIPHOSPHOCYTIDYL-2-C-METHYL-D-ERYTHRITOL KINASE, CHLOROPLASTIC"/>
    <property type="match status" value="1"/>
</dbReference>
<dbReference type="PIRSF" id="PIRSF010376">
    <property type="entry name" value="IspE"/>
    <property type="match status" value="1"/>
</dbReference>
<evidence type="ECO:0000256" key="6">
    <source>
        <dbReference type="ARBA" id="ARBA00022777"/>
    </source>
</evidence>
<comment type="catalytic activity">
    <reaction evidence="9">
        <text>4-CDP-2-C-methyl-D-erythritol + ATP = 4-CDP-2-C-methyl-D-erythritol 2-phosphate + ADP + H(+)</text>
        <dbReference type="Rhea" id="RHEA:18437"/>
        <dbReference type="ChEBI" id="CHEBI:15378"/>
        <dbReference type="ChEBI" id="CHEBI:30616"/>
        <dbReference type="ChEBI" id="CHEBI:57823"/>
        <dbReference type="ChEBI" id="CHEBI:57919"/>
        <dbReference type="ChEBI" id="CHEBI:456216"/>
        <dbReference type="EC" id="2.7.1.148"/>
    </reaction>
</comment>
<feature type="active site" evidence="9">
    <location>
        <position position="8"/>
    </location>
</feature>
<dbReference type="InterPro" id="IPR036554">
    <property type="entry name" value="GHMP_kinase_C_sf"/>
</dbReference>
<dbReference type="InterPro" id="IPR006204">
    <property type="entry name" value="GHMP_kinase_N_dom"/>
</dbReference>
<dbReference type="InterPro" id="IPR004424">
    <property type="entry name" value="IspE"/>
</dbReference>
<keyword evidence="7 9" id="KW-0067">ATP-binding</keyword>
<keyword evidence="5 9" id="KW-0547">Nucleotide-binding</keyword>
<accession>A0A6G8F221</accession>
<organism evidence="12">
    <name type="scientific">uncultured Prevotella sp</name>
    <dbReference type="NCBI Taxonomy" id="159272"/>
    <lineage>
        <taxon>Bacteria</taxon>
        <taxon>Pseudomonadati</taxon>
        <taxon>Bacteroidota</taxon>
        <taxon>Bacteroidia</taxon>
        <taxon>Bacteroidales</taxon>
        <taxon>Prevotellaceae</taxon>
        <taxon>Prevotella</taxon>
        <taxon>environmental samples</taxon>
    </lineage>
</organism>
<evidence type="ECO:0000313" key="12">
    <source>
        <dbReference type="EMBL" id="QIM10111.1"/>
    </source>
</evidence>
<evidence type="ECO:0000259" key="11">
    <source>
        <dbReference type="Pfam" id="PF08544"/>
    </source>
</evidence>
<evidence type="ECO:0000256" key="7">
    <source>
        <dbReference type="ARBA" id="ARBA00022840"/>
    </source>
</evidence>
<dbReference type="SUPFAM" id="SSF55060">
    <property type="entry name" value="GHMP Kinase, C-terminal domain"/>
    <property type="match status" value="1"/>
</dbReference>
<proteinExistence type="inferred from homology"/>
<dbReference type="GO" id="GO:0050515">
    <property type="term" value="F:4-(cytidine 5'-diphospho)-2-C-methyl-D-erythritol kinase activity"/>
    <property type="evidence" value="ECO:0007669"/>
    <property type="project" value="UniProtKB-UniRule"/>
</dbReference>
<dbReference type="SUPFAM" id="SSF54211">
    <property type="entry name" value="Ribosomal protein S5 domain 2-like"/>
    <property type="match status" value="1"/>
</dbReference>
<evidence type="ECO:0000256" key="1">
    <source>
        <dbReference type="ARBA" id="ARBA00009684"/>
    </source>
</evidence>
<protein>
    <recommendedName>
        <fullName evidence="3 9">4-diphosphocytidyl-2-C-methyl-D-erythritol kinase</fullName>
        <shortName evidence="9">CMK</shortName>
        <ecNumber evidence="2 9">2.7.1.148</ecNumber>
    </recommendedName>
    <alternativeName>
        <fullName evidence="8 9">4-(cytidine-5'-diphospho)-2-C-methyl-D-erythritol kinase</fullName>
    </alternativeName>
</protein>
<gene>
    <name evidence="9 12" type="primary">ispE</name>
    <name evidence="12" type="ORF">Prevot485_2100</name>
</gene>